<dbReference type="RefSeq" id="WP_209993328.1">
    <property type="nucleotide sequence ID" value="NZ_JBHUKY010000032.1"/>
</dbReference>
<evidence type="ECO:0000256" key="1">
    <source>
        <dbReference type="SAM" id="MobiDB-lite"/>
    </source>
</evidence>
<keyword evidence="2" id="KW-1133">Transmembrane helix</keyword>
<dbReference type="Proteomes" id="UP001597448">
    <property type="component" value="Unassembled WGS sequence"/>
</dbReference>
<proteinExistence type="predicted"/>
<name>A0ABW5FA18_9BACL</name>
<organism evidence="3 4">
    <name type="scientific">Paenibacillus rhizoplanae</name>
    <dbReference type="NCBI Taxonomy" id="1917181"/>
    <lineage>
        <taxon>Bacteria</taxon>
        <taxon>Bacillati</taxon>
        <taxon>Bacillota</taxon>
        <taxon>Bacilli</taxon>
        <taxon>Bacillales</taxon>
        <taxon>Paenibacillaceae</taxon>
        <taxon>Paenibacillus</taxon>
    </lineage>
</organism>
<evidence type="ECO:0000313" key="3">
    <source>
        <dbReference type="EMBL" id="MFD2411898.1"/>
    </source>
</evidence>
<evidence type="ECO:0000313" key="4">
    <source>
        <dbReference type="Proteomes" id="UP001597448"/>
    </source>
</evidence>
<dbReference type="SUPFAM" id="SSF50242">
    <property type="entry name" value="TIMP-like"/>
    <property type="match status" value="1"/>
</dbReference>
<keyword evidence="2" id="KW-0472">Membrane</keyword>
<feature type="region of interest" description="Disordered" evidence="1">
    <location>
        <begin position="153"/>
        <end position="204"/>
    </location>
</feature>
<dbReference type="InterPro" id="IPR008993">
    <property type="entry name" value="TIMP-like_OB-fold"/>
</dbReference>
<keyword evidence="2" id="KW-0812">Transmembrane</keyword>
<feature type="compositionally biased region" description="Low complexity" evidence="1">
    <location>
        <begin position="193"/>
        <end position="202"/>
    </location>
</feature>
<feature type="transmembrane region" description="Helical" evidence="2">
    <location>
        <begin position="205"/>
        <end position="226"/>
    </location>
</feature>
<dbReference type="EMBL" id="JBHUKY010000032">
    <property type="protein sequence ID" value="MFD2411898.1"/>
    <property type="molecule type" value="Genomic_DNA"/>
</dbReference>
<reference evidence="4" key="1">
    <citation type="journal article" date="2019" name="Int. J. Syst. Evol. Microbiol.">
        <title>The Global Catalogue of Microorganisms (GCM) 10K type strain sequencing project: providing services to taxonomists for standard genome sequencing and annotation.</title>
        <authorList>
            <consortium name="The Broad Institute Genomics Platform"/>
            <consortium name="The Broad Institute Genome Sequencing Center for Infectious Disease"/>
            <person name="Wu L."/>
            <person name="Ma J."/>
        </authorList>
    </citation>
    <scope>NUCLEOTIDE SEQUENCE [LARGE SCALE GENOMIC DNA]</scope>
    <source>
        <strain evidence="4">CCM 8725</strain>
    </source>
</reference>
<dbReference type="Gene3D" id="2.40.50.120">
    <property type="match status" value="1"/>
</dbReference>
<protein>
    <recommendedName>
        <fullName evidence="5">Tissue inhibitor of metalloproteinase</fullName>
    </recommendedName>
</protein>
<evidence type="ECO:0008006" key="5">
    <source>
        <dbReference type="Google" id="ProtNLM"/>
    </source>
</evidence>
<sequence length="234" mass="24366">MMMVTIRKMRGAWLMILCALMVFMTLLTVRPQVTYACSCVVSPSPLEAMEKSAAVFEGTVVSIKEKFKIMQSSADPVRVTFQVGARWKGEMGEKVTVTTALSGASCGFEFTKGERYIVYAGGEEGEGKGGTTKLTVSLCSRTALFSGAQEDLNELGAGMSGGSPTEPPGIADDPGAVSGNHPTSASPPASGDSPTTEPETTSASWLPYAGAGAGIVVLGAAALILLRRQSNSRK</sequence>
<evidence type="ECO:0000256" key="2">
    <source>
        <dbReference type="SAM" id="Phobius"/>
    </source>
</evidence>
<accession>A0ABW5FA18</accession>
<keyword evidence="4" id="KW-1185">Reference proteome</keyword>
<gene>
    <name evidence="3" type="ORF">ACFSX3_18570</name>
</gene>
<comment type="caution">
    <text evidence="3">The sequence shown here is derived from an EMBL/GenBank/DDBJ whole genome shotgun (WGS) entry which is preliminary data.</text>
</comment>